<protein>
    <submittedName>
        <fullName evidence="3">Recombinase family protein</fullName>
    </submittedName>
</protein>
<gene>
    <name evidence="3" type="ORF">ELS83_20715</name>
</gene>
<dbReference type="SMART" id="SM00857">
    <property type="entry name" value="Resolvase"/>
    <property type="match status" value="1"/>
</dbReference>
<reference evidence="3 4" key="1">
    <citation type="submission" date="2018-12" db="EMBL/GenBank/DDBJ databases">
        <title>Marinifilum JC070 sp. nov., a marine bacterium isolated from Yongle Blue Hole in the South China Sea.</title>
        <authorList>
            <person name="Fu T."/>
        </authorList>
    </citation>
    <scope>NUCLEOTIDE SEQUENCE [LARGE SCALE GENOMIC DNA]</scope>
    <source>
        <strain evidence="3 4">JC070</strain>
    </source>
</reference>
<evidence type="ECO:0000259" key="2">
    <source>
        <dbReference type="PROSITE" id="PS51736"/>
    </source>
</evidence>
<dbReference type="PANTHER" id="PTHR30461:SF26">
    <property type="entry name" value="RESOLVASE HOMOLOG YNEB"/>
    <property type="match status" value="1"/>
</dbReference>
<dbReference type="EMBL" id="RZNH01000058">
    <property type="protein sequence ID" value="NOU62225.1"/>
    <property type="molecule type" value="Genomic_DNA"/>
</dbReference>
<evidence type="ECO:0000256" key="1">
    <source>
        <dbReference type="ARBA" id="ARBA00009913"/>
    </source>
</evidence>
<accession>A0ABX1X2A6</accession>
<evidence type="ECO:0000313" key="4">
    <source>
        <dbReference type="Proteomes" id="UP000732105"/>
    </source>
</evidence>
<dbReference type="Gene3D" id="3.40.50.1390">
    <property type="entry name" value="Resolvase, N-terminal catalytic domain"/>
    <property type="match status" value="1"/>
</dbReference>
<dbReference type="InterPro" id="IPR050639">
    <property type="entry name" value="SSR_resolvase"/>
</dbReference>
<dbReference type="Proteomes" id="UP000732105">
    <property type="component" value="Unassembled WGS sequence"/>
</dbReference>
<dbReference type="InterPro" id="IPR006119">
    <property type="entry name" value="Resolv_N"/>
</dbReference>
<keyword evidence="4" id="KW-1185">Reference proteome</keyword>
<dbReference type="InterPro" id="IPR036162">
    <property type="entry name" value="Resolvase-like_N_sf"/>
</dbReference>
<sequence length="204" mass="22821">MNKKIYKYTRVSTTEQNEARQVGGLEKYEGETFVDKVSGKVAFADRPEGKKIIQAVKDGLISDLIVLEVDRLGRDIIDVLAVLKFMKENEVCVTVHSLGLKSLIDEKSNQTFDLITTVLAQVAQMEYERIKERQREGIAKAKERGVYKGRVKGSKNKDSISLVTKYPNVAACLEAKMSINKTVAATGVGRSTVKRVRKEYFAQS</sequence>
<dbReference type="Pfam" id="PF00239">
    <property type="entry name" value="Resolvase"/>
    <property type="match status" value="1"/>
</dbReference>
<name>A0ABX1X2A6_9BACT</name>
<comment type="similarity">
    <text evidence="1">Belongs to the site-specific recombinase resolvase family.</text>
</comment>
<proteinExistence type="inferred from homology"/>
<dbReference type="CDD" id="cd03768">
    <property type="entry name" value="SR_ResInv"/>
    <property type="match status" value="1"/>
</dbReference>
<feature type="domain" description="Resolvase/invertase-type recombinase catalytic" evidence="2">
    <location>
        <begin position="4"/>
        <end position="145"/>
    </location>
</feature>
<dbReference type="PANTHER" id="PTHR30461">
    <property type="entry name" value="DNA-INVERTASE FROM LAMBDOID PROPHAGE"/>
    <property type="match status" value="1"/>
</dbReference>
<dbReference type="RefSeq" id="WP_171597484.1">
    <property type="nucleotide sequence ID" value="NZ_RZNH01000058.1"/>
</dbReference>
<evidence type="ECO:0000313" key="3">
    <source>
        <dbReference type="EMBL" id="NOU62225.1"/>
    </source>
</evidence>
<dbReference type="PROSITE" id="PS51736">
    <property type="entry name" value="RECOMBINASES_3"/>
    <property type="match status" value="1"/>
</dbReference>
<organism evidence="3 4">
    <name type="scientific">Marinifilum caeruleilacunae</name>
    <dbReference type="NCBI Taxonomy" id="2499076"/>
    <lineage>
        <taxon>Bacteria</taxon>
        <taxon>Pseudomonadati</taxon>
        <taxon>Bacteroidota</taxon>
        <taxon>Bacteroidia</taxon>
        <taxon>Marinilabiliales</taxon>
        <taxon>Marinifilaceae</taxon>
    </lineage>
</organism>
<dbReference type="SUPFAM" id="SSF53041">
    <property type="entry name" value="Resolvase-like"/>
    <property type="match status" value="1"/>
</dbReference>
<comment type="caution">
    <text evidence="3">The sequence shown here is derived from an EMBL/GenBank/DDBJ whole genome shotgun (WGS) entry which is preliminary data.</text>
</comment>